<comment type="similarity">
    <text evidence="2">Belongs to the autoinducer-2 exporter (AI-2E) (TC 2.A.86) family.</text>
</comment>
<evidence type="ECO:0000256" key="1">
    <source>
        <dbReference type="ARBA" id="ARBA00004141"/>
    </source>
</evidence>
<evidence type="ECO:0000256" key="5">
    <source>
        <dbReference type="ARBA" id="ARBA00023136"/>
    </source>
</evidence>
<dbReference type="Pfam" id="PF01594">
    <property type="entry name" value="AI-2E_transport"/>
    <property type="match status" value="1"/>
</dbReference>
<feature type="transmembrane region" description="Helical" evidence="6">
    <location>
        <begin position="207"/>
        <end position="229"/>
    </location>
</feature>
<protein>
    <submittedName>
        <fullName evidence="7">Predicted PurR-regulated permease PerM</fullName>
    </submittedName>
</protein>
<comment type="subcellular location">
    <subcellularLocation>
        <location evidence="1">Membrane</location>
        <topology evidence="1">Multi-pass membrane protein</topology>
    </subcellularLocation>
</comment>
<evidence type="ECO:0000256" key="4">
    <source>
        <dbReference type="ARBA" id="ARBA00022989"/>
    </source>
</evidence>
<dbReference type="InterPro" id="IPR002549">
    <property type="entry name" value="AI-2E-like"/>
</dbReference>
<feature type="transmembrane region" description="Helical" evidence="6">
    <location>
        <begin position="172"/>
        <end position="201"/>
    </location>
</feature>
<reference evidence="8" key="1">
    <citation type="submission" date="2016-11" db="EMBL/GenBank/DDBJ databases">
        <authorList>
            <person name="Varghese N."/>
            <person name="Submissions S."/>
        </authorList>
    </citation>
    <scope>NUCLEOTIDE SEQUENCE [LARGE SCALE GENOMIC DNA]</scope>
    <source>
        <strain evidence="8">DSM 10124</strain>
    </source>
</reference>
<name>A0A1M4SLI3_9CLOT</name>
<feature type="transmembrane region" description="Helical" evidence="6">
    <location>
        <begin position="61"/>
        <end position="82"/>
    </location>
</feature>
<gene>
    <name evidence="7" type="ORF">SAMN02746091_00160</name>
</gene>
<dbReference type="Proteomes" id="UP000184423">
    <property type="component" value="Unassembled WGS sequence"/>
</dbReference>
<dbReference type="GO" id="GO:0055085">
    <property type="term" value="P:transmembrane transport"/>
    <property type="evidence" value="ECO:0007669"/>
    <property type="project" value="TreeGrafter"/>
</dbReference>
<evidence type="ECO:0000256" key="2">
    <source>
        <dbReference type="ARBA" id="ARBA00009773"/>
    </source>
</evidence>
<dbReference type="EMBL" id="FQVG01000002">
    <property type="protein sequence ID" value="SHE33008.1"/>
    <property type="molecule type" value="Genomic_DNA"/>
</dbReference>
<evidence type="ECO:0000313" key="8">
    <source>
        <dbReference type="Proteomes" id="UP000184423"/>
    </source>
</evidence>
<feature type="transmembrane region" description="Helical" evidence="6">
    <location>
        <begin position="31"/>
        <end position="49"/>
    </location>
</feature>
<feature type="transmembrane region" description="Helical" evidence="6">
    <location>
        <begin position="133"/>
        <end position="151"/>
    </location>
</feature>
<dbReference type="PANTHER" id="PTHR21716">
    <property type="entry name" value="TRANSMEMBRANE PROTEIN"/>
    <property type="match status" value="1"/>
</dbReference>
<organism evidence="7 8">
    <name type="scientific">Caloramator proteoclasticus DSM 10124</name>
    <dbReference type="NCBI Taxonomy" id="1121262"/>
    <lineage>
        <taxon>Bacteria</taxon>
        <taxon>Bacillati</taxon>
        <taxon>Bacillota</taxon>
        <taxon>Clostridia</taxon>
        <taxon>Eubacteriales</taxon>
        <taxon>Clostridiaceae</taxon>
        <taxon>Caloramator</taxon>
    </lineage>
</organism>
<dbReference type="PANTHER" id="PTHR21716:SF68">
    <property type="entry name" value="TRANSPORT PROTEIN YTVI-RELATED"/>
    <property type="match status" value="1"/>
</dbReference>
<proteinExistence type="inferred from homology"/>
<keyword evidence="5 6" id="KW-0472">Membrane</keyword>
<keyword evidence="3 6" id="KW-0812">Transmembrane</keyword>
<dbReference type="GO" id="GO:0016020">
    <property type="term" value="C:membrane"/>
    <property type="evidence" value="ECO:0007669"/>
    <property type="project" value="UniProtKB-SubCell"/>
</dbReference>
<keyword evidence="4 6" id="KW-1133">Transmembrane helix</keyword>
<accession>A0A1M4SLI3</accession>
<evidence type="ECO:0000256" key="6">
    <source>
        <dbReference type="SAM" id="Phobius"/>
    </source>
</evidence>
<feature type="transmembrane region" description="Helical" evidence="6">
    <location>
        <begin position="241"/>
        <end position="258"/>
    </location>
</feature>
<keyword evidence="8" id="KW-1185">Reference proteome</keyword>
<evidence type="ECO:0000313" key="7">
    <source>
        <dbReference type="EMBL" id="SHE33008.1"/>
    </source>
</evidence>
<dbReference type="AlphaFoldDB" id="A0A1M4SLI3"/>
<sequence length="314" mass="35745">MIYMNINIKALLKIIVVDLIVIIILKLCLVFLWPFLVAILIALLMEPFIKKIVSLKINRNIAVSLSYIFIFLVLAFLTYIFIKYIINEVNKIYIVISNKIYNDQINYVIEKITTLKNSDFNFLDKTMGTINELLKIFIVFIISIILSLDFNKISENIILSIDNKYIAAFISSFIKLTSIALIELKLVVISTILTIAGFFVLGIENALTIGIICGILDLLPVLGPALIFIPWSVLAFIDKKYFLSIGLISLYALLQIIREILQVKMVGSSLKIHPVISLFALYVGVIIFKLWGVIFGPFMIIFTKELIDIERRII</sequence>
<feature type="transmembrane region" description="Helical" evidence="6">
    <location>
        <begin position="278"/>
        <end position="302"/>
    </location>
</feature>
<evidence type="ECO:0000256" key="3">
    <source>
        <dbReference type="ARBA" id="ARBA00022692"/>
    </source>
</evidence>